<dbReference type="Pfam" id="PF23622">
    <property type="entry name" value="LRR_At1g61320_AtMIF1"/>
    <property type="match status" value="1"/>
</dbReference>
<evidence type="ECO:0000259" key="1">
    <source>
        <dbReference type="SMART" id="SM00579"/>
    </source>
</evidence>
<accession>A0AAP0HDT4</accession>
<feature type="domain" description="FBD" evidence="1">
    <location>
        <begin position="350"/>
        <end position="417"/>
    </location>
</feature>
<evidence type="ECO:0000313" key="3">
    <source>
        <dbReference type="Proteomes" id="UP001408789"/>
    </source>
</evidence>
<dbReference type="InterPro" id="IPR055357">
    <property type="entry name" value="LRR_At1g61320_AtMIF1"/>
</dbReference>
<proteinExistence type="predicted"/>
<name>A0AAP0HDT4_9ASTR</name>
<dbReference type="InterPro" id="IPR032675">
    <property type="entry name" value="LRR_dom_sf"/>
</dbReference>
<dbReference type="EMBL" id="JBCNJP010000003">
    <property type="protein sequence ID" value="KAK9078990.1"/>
    <property type="molecule type" value="Genomic_DNA"/>
</dbReference>
<feature type="domain" description="FBD" evidence="1">
    <location>
        <begin position="475"/>
        <end position="547"/>
    </location>
</feature>
<feature type="domain" description="FBD" evidence="1">
    <location>
        <begin position="1033"/>
        <end position="1103"/>
    </location>
</feature>
<dbReference type="InterPro" id="IPR006566">
    <property type="entry name" value="FBD"/>
</dbReference>
<dbReference type="InterPro" id="IPR001810">
    <property type="entry name" value="F-box_dom"/>
</dbReference>
<comment type="caution">
    <text evidence="2">The sequence shown here is derived from an EMBL/GenBank/DDBJ whole genome shotgun (WGS) entry which is preliminary data.</text>
</comment>
<dbReference type="InterPro" id="IPR055411">
    <property type="entry name" value="LRR_FXL15/At3g58940/PEG3-like"/>
</dbReference>
<dbReference type="Pfam" id="PF00646">
    <property type="entry name" value="F-box"/>
    <property type="match status" value="2"/>
</dbReference>
<dbReference type="PANTHER" id="PTHR31639:SF315">
    <property type="entry name" value="LEUCINE-RICH REPEAT DOMAIN SUPERFAMILY, F-BOX-LIKE DOMAIN SUPERFAMILY"/>
    <property type="match status" value="1"/>
</dbReference>
<evidence type="ECO:0000313" key="2">
    <source>
        <dbReference type="EMBL" id="KAK9078990.1"/>
    </source>
</evidence>
<dbReference type="SMART" id="SM00579">
    <property type="entry name" value="FBD"/>
    <property type="match status" value="5"/>
</dbReference>
<dbReference type="Gene3D" id="3.80.10.10">
    <property type="entry name" value="Ribonuclease Inhibitor"/>
    <property type="match status" value="2"/>
</dbReference>
<dbReference type="InterPro" id="IPR036047">
    <property type="entry name" value="F-box-like_dom_sf"/>
</dbReference>
<dbReference type="Pfam" id="PF24758">
    <property type="entry name" value="LRR_At5g56370"/>
    <property type="match status" value="1"/>
</dbReference>
<sequence>MDRISNLPSGIIETILCRIPIQEAARTSILSMGWRYRWTDIPKLAFYENKFEVAADEAELSVLERTFDMPSKRKEMTKRCKLFYAIYQVLLMHQGPILKFTLDMEADGSCVEIDHILLHLSKKNTVEKLRLDLKGTFTIPLSLFSLHKLRDLYLTGCALDHRASFSGFGSLTTLHLEEIWISEKALLRLLSNCPSLKRLTLRFGGTTINFRGGSTIADFFKCLPVIEYLSVWFHILLMSDGGTISDRGESTIADLFECLRDIVYLSSMFFIFTCFSPNRLPKQVSATLVHLKCLCMEWVWFRQKYSVPFLVLLIRSSPNLEKLTLEMSVHDDLFDESVTSSFILEDYLDITTLEHLNKLEILNFCNYENDLVVVKLLLAKSPGLKNVRILLWDELDKDEKLEISKTILSFTCASPVMAGGATIDDGGDSTIADLFECLPDIEYLSLFFFIYTVSIDDFTFDESEWGSFILEDYSDVRLEHLNELEFLNFSNEENELVVVKLILAKSPVLKNVRIVLWDELDKEKKFKIPEIILSLPCASPMPARVYPKMDRISKLPPGIIETILCLLPIQEAVRTSILSREWRYQWITIPKLEFIQHWFEELLALEQTFSRPSKRKTMSIWREVFYVIYQVLLMHQGPIHEFTLSIPADGSCLEIDHIILHLSKKNTVKILTINLSGKYRLPLSFFSLHQLTELHLSGCILHKPPSSIGFASLTTLDLQEIWGSEKDLLGFLSCCPLLKRFTLMTGGGTIDDKGDFTIADLFECLPVIEYLSLFFFIYTCFAPHRLPKELPTTLVHLKYVCMDYAWFRHKYSVPFLVLLIRSSPNLEKLKLEVSIDDFTFDESEWSSFVLEDYSDVTLEHLNELEFINFSNEDNELVVVKLILAKSPVLKNVRILLWDELENEKKLQIPEIILSLPCASPMMSDESTIDDSGDSTLADFFQCLPVIEYLCVFFFIYLLFVPDKLSKELQTTMVHLKYLCMEYAWFRHKYSVPFLVLMIRSSPNLEKLKLTVCIDDFMFDESEWGSFVLEGYSNVTLEHLNELEFINFSNEDNELVVVKLILAKSPVLKNVRIVLWDELDNEKKLQIPEIILSLPCASPVISVDDFTFDESEWSSFILEDYSDITLEHLNELELLDFSNEENELVVVKLILARSPVLKNVRIQLWDELHNKKKLRIPEIISSLPCASPMMSDGGTIDFNGDSTIVDLFKCLPVIEYLYTWFFIFMCFAPSKLPKELPTTLVHLKYLCMKWVWFKHKYSVPFLVLLIRSSPNLEKLKLEMSDENLFDESETISFILEDYTDIMLEHLNELEIIGFGNEDNELVVVKLILAKSPVLKNVRILLWDGFDKDDKLEISETILSFPCASPSVKIIVS</sequence>
<organism evidence="2 3">
    <name type="scientific">Deinandra increscens subsp. villosa</name>
    <dbReference type="NCBI Taxonomy" id="3103831"/>
    <lineage>
        <taxon>Eukaryota</taxon>
        <taxon>Viridiplantae</taxon>
        <taxon>Streptophyta</taxon>
        <taxon>Embryophyta</taxon>
        <taxon>Tracheophyta</taxon>
        <taxon>Spermatophyta</taxon>
        <taxon>Magnoliopsida</taxon>
        <taxon>eudicotyledons</taxon>
        <taxon>Gunneridae</taxon>
        <taxon>Pentapetalae</taxon>
        <taxon>asterids</taxon>
        <taxon>campanulids</taxon>
        <taxon>Asterales</taxon>
        <taxon>Asteraceae</taxon>
        <taxon>Asteroideae</taxon>
        <taxon>Heliantheae alliance</taxon>
        <taxon>Madieae</taxon>
        <taxon>Madiinae</taxon>
        <taxon>Deinandra</taxon>
    </lineage>
</organism>
<dbReference type="SUPFAM" id="SSF52047">
    <property type="entry name" value="RNI-like"/>
    <property type="match status" value="2"/>
</dbReference>
<feature type="domain" description="FBD" evidence="1">
    <location>
        <begin position="1299"/>
        <end position="1371"/>
    </location>
</feature>
<reference evidence="2 3" key="1">
    <citation type="submission" date="2024-04" db="EMBL/GenBank/DDBJ databases">
        <title>The reference genome of an endangered Asteraceae, Deinandra increscens subsp. villosa, native to the Central Coast of California.</title>
        <authorList>
            <person name="Guilliams M."/>
            <person name="Hasenstab-Lehman K."/>
            <person name="Meyer R."/>
            <person name="Mcevoy S."/>
        </authorList>
    </citation>
    <scope>NUCLEOTIDE SEQUENCE [LARGE SCALE GENOMIC DNA]</scope>
    <source>
        <tissue evidence="2">Leaf</tissue>
    </source>
</reference>
<dbReference type="PANTHER" id="PTHR31639">
    <property type="entry name" value="F-BOX PROTEIN-LIKE"/>
    <property type="match status" value="1"/>
</dbReference>
<feature type="domain" description="FBD" evidence="1">
    <location>
        <begin position="855"/>
        <end position="928"/>
    </location>
</feature>
<dbReference type="SUPFAM" id="SSF81383">
    <property type="entry name" value="F-box domain"/>
    <property type="match status" value="2"/>
</dbReference>
<protein>
    <recommendedName>
        <fullName evidence="1">FBD domain-containing protein</fullName>
    </recommendedName>
</protein>
<dbReference type="Proteomes" id="UP001408789">
    <property type="component" value="Unassembled WGS sequence"/>
</dbReference>
<keyword evidence="3" id="KW-1185">Reference proteome</keyword>
<gene>
    <name evidence="2" type="ORF">SSX86_000659</name>
</gene>